<dbReference type="EMBL" id="AP014854">
    <property type="protein sequence ID" value="BAS00717.1"/>
    <property type="molecule type" value="Genomic_DNA"/>
</dbReference>
<protein>
    <submittedName>
        <fullName evidence="2">Uncharacterized protein</fullName>
    </submittedName>
</protein>
<sequence>MVAQVLAKSVLAGHRPGRRIGPCIRRRHAHLPHAERARGGPGAEIFESGDRPPAIIYLQ</sequence>
<proteinExistence type="predicted"/>
<evidence type="ECO:0000313" key="2">
    <source>
        <dbReference type="EMBL" id="BAS00717.1"/>
    </source>
</evidence>
<feature type="region of interest" description="Disordered" evidence="1">
    <location>
        <begin position="31"/>
        <end position="53"/>
    </location>
</feature>
<gene>
    <name evidence="2" type="ORF">BV133_3123</name>
</gene>
<accession>A0A182D5C4</accession>
<dbReference type="AlphaFoldDB" id="A0A182D5C4"/>
<evidence type="ECO:0000256" key="1">
    <source>
        <dbReference type="SAM" id="MobiDB-lite"/>
    </source>
</evidence>
<reference evidence="2" key="1">
    <citation type="journal article" date="2015" name="Genome Announc.">
        <title>Complete Genome Sequence of the Bacteriochlorophyll b-Producing Photosynthetic Bacterium Blastochloris viridis.</title>
        <authorList>
            <person name="Tsukatani Y."/>
            <person name="Hirose Y."/>
            <person name="Harada J."/>
            <person name="Misawa N."/>
            <person name="Mori K."/>
            <person name="Inoue K."/>
            <person name="Tamiaki H."/>
        </authorList>
    </citation>
    <scope>NUCLEOTIDE SEQUENCE [LARGE SCALE GENOMIC DNA]</scope>
    <source>
        <strain evidence="2">DSM 133</strain>
    </source>
</reference>
<name>A0A182D5C4_BLAVI</name>
<organism evidence="2">
    <name type="scientific">Blastochloris viridis</name>
    <name type="common">Rhodopseudomonas viridis</name>
    <dbReference type="NCBI Taxonomy" id="1079"/>
    <lineage>
        <taxon>Bacteria</taxon>
        <taxon>Pseudomonadati</taxon>
        <taxon>Pseudomonadota</taxon>
        <taxon>Alphaproteobacteria</taxon>
        <taxon>Hyphomicrobiales</taxon>
        <taxon>Blastochloridaceae</taxon>
        <taxon>Blastochloris</taxon>
    </lineage>
</organism>